<evidence type="ECO:0000313" key="2">
    <source>
        <dbReference type="EMBL" id="MFD2067142.1"/>
    </source>
</evidence>
<proteinExistence type="predicted"/>
<accession>A0ABW4WWN6</accession>
<name>A0ABW4WWN6_9BACT</name>
<keyword evidence="3" id="KW-1185">Reference proteome</keyword>
<gene>
    <name evidence="2" type="ORF">ACFSKU_09635</name>
</gene>
<dbReference type="RefSeq" id="WP_229961734.1">
    <property type="nucleotide sequence ID" value="NZ_JAJJWI010000015.1"/>
</dbReference>
<feature type="region of interest" description="Disordered" evidence="1">
    <location>
        <begin position="31"/>
        <end position="77"/>
    </location>
</feature>
<organism evidence="2 3">
    <name type="scientific">Pontibacter silvestris</name>
    <dbReference type="NCBI Taxonomy" id="2305183"/>
    <lineage>
        <taxon>Bacteria</taxon>
        <taxon>Pseudomonadati</taxon>
        <taxon>Bacteroidota</taxon>
        <taxon>Cytophagia</taxon>
        <taxon>Cytophagales</taxon>
        <taxon>Hymenobacteraceae</taxon>
        <taxon>Pontibacter</taxon>
    </lineage>
</organism>
<comment type="caution">
    <text evidence="2">The sequence shown here is derived from an EMBL/GenBank/DDBJ whole genome shotgun (WGS) entry which is preliminary data.</text>
</comment>
<dbReference type="Proteomes" id="UP001597369">
    <property type="component" value="Unassembled WGS sequence"/>
</dbReference>
<reference evidence="3" key="1">
    <citation type="journal article" date="2019" name="Int. J. Syst. Evol. Microbiol.">
        <title>The Global Catalogue of Microorganisms (GCM) 10K type strain sequencing project: providing services to taxonomists for standard genome sequencing and annotation.</title>
        <authorList>
            <consortium name="The Broad Institute Genomics Platform"/>
            <consortium name="The Broad Institute Genome Sequencing Center for Infectious Disease"/>
            <person name="Wu L."/>
            <person name="Ma J."/>
        </authorList>
    </citation>
    <scope>NUCLEOTIDE SEQUENCE [LARGE SCALE GENOMIC DNA]</scope>
    <source>
        <strain evidence="3">JCM 16545</strain>
    </source>
</reference>
<feature type="compositionally biased region" description="Basic residues" evidence="1">
    <location>
        <begin position="45"/>
        <end position="57"/>
    </location>
</feature>
<evidence type="ECO:0000313" key="3">
    <source>
        <dbReference type="Proteomes" id="UP001597369"/>
    </source>
</evidence>
<protein>
    <submittedName>
        <fullName evidence="2">Uncharacterized protein</fullName>
    </submittedName>
</protein>
<dbReference type="EMBL" id="JBHUHV010000028">
    <property type="protein sequence ID" value="MFD2067142.1"/>
    <property type="molecule type" value="Genomic_DNA"/>
</dbReference>
<evidence type="ECO:0000256" key="1">
    <source>
        <dbReference type="SAM" id="MobiDB-lite"/>
    </source>
</evidence>
<sequence>MRRRKGIWLHVLDVLQEQEPKLELAPARLHHRHGPPALGQTKNKFTARKNKSKRKGHSCNGLIKKAMRKRIESSFPK</sequence>